<dbReference type="PROSITE" id="PS50851">
    <property type="entry name" value="CHEW"/>
    <property type="match status" value="1"/>
</dbReference>
<dbReference type="GO" id="GO:0006935">
    <property type="term" value="P:chemotaxis"/>
    <property type="evidence" value="ECO:0007669"/>
    <property type="project" value="InterPro"/>
</dbReference>
<dbReference type="Pfam" id="PF01584">
    <property type="entry name" value="CheW"/>
    <property type="match status" value="1"/>
</dbReference>
<dbReference type="InterPro" id="IPR002545">
    <property type="entry name" value="CheW-lke_dom"/>
</dbReference>
<gene>
    <name evidence="2" type="primary">cheW</name>
    <name evidence="2" type="ORF">Pla163_04300</name>
</gene>
<accession>A0A518CVS4</accession>
<evidence type="ECO:0000259" key="1">
    <source>
        <dbReference type="PROSITE" id="PS50851"/>
    </source>
</evidence>
<name>A0A518CVS4_9BACT</name>
<dbReference type="GO" id="GO:0005829">
    <property type="term" value="C:cytosol"/>
    <property type="evidence" value="ECO:0007669"/>
    <property type="project" value="TreeGrafter"/>
</dbReference>
<dbReference type="InterPro" id="IPR036061">
    <property type="entry name" value="CheW-like_dom_sf"/>
</dbReference>
<dbReference type="InterPro" id="IPR039315">
    <property type="entry name" value="CheW"/>
</dbReference>
<dbReference type="RefSeq" id="WP_145182826.1">
    <property type="nucleotide sequence ID" value="NZ_CP036290.1"/>
</dbReference>
<dbReference type="PANTHER" id="PTHR22617:SF23">
    <property type="entry name" value="CHEMOTAXIS PROTEIN CHEW"/>
    <property type="match status" value="1"/>
</dbReference>
<dbReference type="SMART" id="SM00260">
    <property type="entry name" value="CheW"/>
    <property type="match status" value="1"/>
</dbReference>
<evidence type="ECO:0000313" key="2">
    <source>
        <dbReference type="EMBL" id="QDU83331.1"/>
    </source>
</evidence>
<dbReference type="GO" id="GO:0007165">
    <property type="term" value="P:signal transduction"/>
    <property type="evidence" value="ECO:0007669"/>
    <property type="project" value="InterPro"/>
</dbReference>
<organism evidence="2 3">
    <name type="scientific">Rohdeia mirabilis</name>
    <dbReference type="NCBI Taxonomy" id="2528008"/>
    <lineage>
        <taxon>Bacteria</taxon>
        <taxon>Pseudomonadati</taxon>
        <taxon>Planctomycetota</taxon>
        <taxon>Planctomycetia</taxon>
        <taxon>Planctomycetia incertae sedis</taxon>
        <taxon>Rohdeia</taxon>
    </lineage>
</organism>
<protein>
    <submittedName>
        <fullName evidence="2">Chemotaxis protein CheW</fullName>
    </submittedName>
</protein>
<proteinExistence type="predicted"/>
<dbReference type="EMBL" id="CP036290">
    <property type="protein sequence ID" value="QDU83331.1"/>
    <property type="molecule type" value="Genomic_DNA"/>
</dbReference>
<dbReference type="Gene3D" id="2.40.50.180">
    <property type="entry name" value="CheA-289, Domain 4"/>
    <property type="match status" value="1"/>
</dbReference>
<evidence type="ECO:0000313" key="3">
    <source>
        <dbReference type="Proteomes" id="UP000319342"/>
    </source>
</evidence>
<dbReference type="SUPFAM" id="SSF50341">
    <property type="entry name" value="CheW-like"/>
    <property type="match status" value="1"/>
</dbReference>
<dbReference type="AlphaFoldDB" id="A0A518CVS4"/>
<sequence>MHNQNTTDPQPDSTLGGQYLTFYLGEEEYGIPVLEVREIVGVLPITPLPGAEESVLGVVNLRGSVISVIDLRTRLGFERAPISEESCVIVVDRIEDGKRRVVGVLVDQVAEVRDIEVENTTDLPQLGAEVDESCLIGFGRVGDRLVILLDVGSVLAKSESPSELAS</sequence>
<dbReference type="Proteomes" id="UP000319342">
    <property type="component" value="Chromosome"/>
</dbReference>
<reference evidence="2 3" key="1">
    <citation type="submission" date="2019-02" db="EMBL/GenBank/DDBJ databases">
        <title>Deep-cultivation of Planctomycetes and their phenomic and genomic characterization uncovers novel biology.</title>
        <authorList>
            <person name="Wiegand S."/>
            <person name="Jogler M."/>
            <person name="Boedeker C."/>
            <person name="Pinto D."/>
            <person name="Vollmers J."/>
            <person name="Rivas-Marin E."/>
            <person name="Kohn T."/>
            <person name="Peeters S.H."/>
            <person name="Heuer A."/>
            <person name="Rast P."/>
            <person name="Oberbeckmann S."/>
            <person name="Bunk B."/>
            <person name="Jeske O."/>
            <person name="Meyerdierks A."/>
            <person name="Storesund J.E."/>
            <person name="Kallscheuer N."/>
            <person name="Luecker S."/>
            <person name="Lage O.M."/>
            <person name="Pohl T."/>
            <person name="Merkel B.J."/>
            <person name="Hornburger P."/>
            <person name="Mueller R.-W."/>
            <person name="Bruemmer F."/>
            <person name="Labrenz M."/>
            <person name="Spormann A.M."/>
            <person name="Op den Camp H."/>
            <person name="Overmann J."/>
            <person name="Amann R."/>
            <person name="Jetten M.S.M."/>
            <person name="Mascher T."/>
            <person name="Medema M.H."/>
            <person name="Devos D.P."/>
            <person name="Kaster A.-K."/>
            <person name="Ovreas L."/>
            <person name="Rohde M."/>
            <person name="Galperin M.Y."/>
            <person name="Jogler C."/>
        </authorList>
    </citation>
    <scope>NUCLEOTIDE SEQUENCE [LARGE SCALE GENOMIC DNA]</scope>
    <source>
        <strain evidence="2 3">Pla163</strain>
    </source>
</reference>
<dbReference type="PANTHER" id="PTHR22617">
    <property type="entry name" value="CHEMOTAXIS SENSOR HISTIDINE KINASE-RELATED"/>
    <property type="match status" value="1"/>
</dbReference>
<keyword evidence="3" id="KW-1185">Reference proteome</keyword>
<dbReference type="OrthoDB" id="9794382at2"/>
<dbReference type="Gene3D" id="2.30.30.40">
    <property type="entry name" value="SH3 Domains"/>
    <property type="match status" value="1"/>
</dbReference>
<feature type="domain" description="CheW-like" evidence="1">
    <location>
        <begin position="16"/>
        <end position="160"/>
    </location>
</feature>